<keyword evidence="4 7" id="KW-0812">Transmembrane</keyword>
<organism evidence="8">
    <name type="scientific">Compsopogon caeruleus</name>
    <dbReference type="NCBI Taxonomy" id="31354"/>
    <lineage>
        <taxon>Eukaryota</taxon>
        <taxon>Rhodophyta</taxon>
        <taxon>Compsopogonophyceae</taxon>
        <taxon>Compsopogonales</taxon>
        <taxon>Compsopogonaceae</taxon>
        <taxon>Compsopogon</taxon>
    </lineage>
</organism>
<reference evidence="8" key="1">
    <citation type="submission" date="2021-01" db="EMBL/GenBank/DDBJ databases">
        <authorList>
            <person name="Corre E."/>
            <person name="Pelletier E."/>
            <person name="Niang G."/>
            <person name="Scheremetjew M."/>
            <person name="Finn R."/>
            <person name="Kale V."/>
            <person name="Holt S."/>
            <person name="Cochrane G."/>
            <person name="Meng A."/>
            <person name="Brown T."/>
            <person name="Cohen L."/>
        </authorList>
    </citation>
    <scope>NUCLEOTIDE SEQUENCE</scope>
    <source>
        <strain evidence="8">SAG 36.94</strain>
    </source>
</reference>
<comment type="subcellular location">
    <subcellularLocation>
        <location evidence="1">Membrane</location>
        <topology evidence="1">Multi-pass membrane protein</topology>
    </subcellularLocation>
</comment>
<name>A0A7S1TI39_9RHOD</name>
<evidence type="ECO:0000256" key="6">
    <source>
        <dbReference type="ARBA" id="ARBA00023136"/>
    </source>
</evidence>
<dbReference type="AlphaFoldDB" id="A0A7S1TI39"/>
<feature type="transmembrane region" description="Helical" evidence="7">
    <location>
        <begin position="252"/>
        <end position="274"/>
    </location>
</feature>
<keyword evidence="6 7" id="KW-0472">Membrane</keyword>
<feature type="transmembrane region" description="Helical" evidence="7">
    <location>
        <begin position="343"/>
        <end position="361"/>
    </location>
</feature>
<dbReference type="EMBL" id="HBGH01016637">
    <property type="protein sequence ID" value="CAD9237101.1"/>
    <property type="molecule type" value="Transcribed_RNA"/>
</dbReference>
<feature type="transmembrane region" description="Helical" evidence="7">
    <location>
        <begin position="15"/>
        <end position="41"/>
    </location>
</feature>
<protein>
    <recommendedName>
        <fullName evidence="9">EamA domain-containing protein</fullName>
    </recommendedName>
</protein>
<dbReference type="InterPro" id="IPR037185">
    <property type="entry name" value="EmrE-like"/>
</dbReference>
<sequence>MEQVVGLGREKREHLLGIVLVLLVALLWVSAAELTQIIYGGDGDDSQGGGHISKGTFEKPFFLTYFCTALLSVYMFGFVVHSGWRSAWRKGWGDGCESNGEDEQSLDILPDDDDIQAQTNLDEMSSNLTPQEIAKLSMRFWPIWFIANYTYNWGLAKTTVASSSTISTLAGLFTLILGGISGTERFSFIKLVSVLFTVAGVGIVGYSDEREKGEETLVGDLLTLLGAAFFAAYTVSLKFWVGRDERINMPMFFGFVGIFNIVVGIPCLLFLHLTKIEPFSIPSPRTFGLLTLNGSLGTVLSDYLWARSVLLTTPVISTLATSMCVPLSFLVDTFFRNETFNGLYRLGLVFVVVGFIGANVSESRLRAA</sequence>
<evidence type="ECO:0000313" key="8">
    <source>
        <dbReference type="EMBL" id="CAD9237101.1"/>
    </source>
</evidence>
<dbReference type="PANTHER" id="PTHR23051">
    <property type="entry name" value="SOLUTE CARRIER FAMILY 35, MEMBER F5"/>
    <property type="match status" value="1"/>
</dbReference>
<proteinExistence type="inferred from homology"/>
<feature type="transmembrane region" description="Helical" evidence="7">
    <location>
        <begin position="61"/>
        <end position="80"/>
    </location>
</feature>
<feature type="transmembrane region" description="Helical" evidence="7">
    <location>
        <begin position="218"/>
        <end position="240"/>
    </location>
</feature>
<feature type="transmembrane region" description="Helical" evidence="7">
    <location>
        <begin position="311"/>
        <end position="331"/>
    </location>
</feature>
<dbReference type="GO" id="GO:0016020">
    <property type="term" value="C:membrane"/>
    <property type="evidence" value="ECO:0007669"/>
    <property type="project" value="UniProtKB-SubCell"/>
</dbReference>
<evidence type="ECO:0000256" key="7">
    <source>
        <dbReference type="SAM" id="Phobius"/>
    </source>
</evidence>
<evidence type="ECO:0000256" key="1">
    <source>
        <dbReference type="ARBA" id="ARBA00004141"/>
    </source>
</evidence>
<evidence type="ECO:0000256" key="5">
    <source>
        <dbReference type="ARBA" id="ARBA00022989"/>
    </source>
</evidence>
<dbReference type="GO" id="GO:0022857">
    <property type="term" value="F:transmembrane transporter activity"/>
    <property type="evidence" value="ECO:0007669"/>
    <property type="project" value="InterPro"/>
</dbReference>
<dbReference type="Pfam" id="PF06027">
    <property type="entry name" value="SLC35F"/>
    <property type="match status" value="1"/>
</dbReference>
<keyword evidence="3" id="KW-0813">Transport</keyword>
<comment type="similarity">
    <text evidence="2">Belongs to the SLC35F solute transporter family.</text>
</comment>
<feature type="transmembrane region" description="Helical" evidence="7">
    <location>
        <begin position="186"/>
        <end position="206"/>
    </location>
</feature>
<dbReference type="InterPro" id="IPR009262">
    <property type="entry name" value="SLC35_F1/F2/F6"/>
</dbReference>
<evidence type="ECO:0000256" key="4">
    <source>
        <dbReference type="ARBA" id="ARBA00022692"/>
    </source>
</evidence>
<dbReference type="PANTHER" id="PTHR23051:SF0">
    <property type="entry name" value="SOLUTE CARRIER FAMILY 35 MEMBER F5"/>
    <property type="match status" value="1"/>
</dbReference>
<evidence type="ECO:0000256" key="3">
    <source>
        <dbReference type="ARBA" id="ARBA00022448"/>
    </source>
</evidence>
<gene>
    <name evidence="8" type="ORF">CCAE0312_LOCUS9199</name>
</gene>
<accession>A0A7S1TI39</accession>
<evidence type="ECO:0008006" key="9">
    <source>
        <dbReference type="Google" id="ProtNLM"/>
    </source>
</evidence>
<dbReference type="SUPFAM" id="SSF103481">
    <property type="entry name" value="Multidrug resistance efflux transporter EmrE"/>
    <property type="match status" value="2"/>
</dbReference>
<feature type="transmembrane region" description="Helical" evidence="7">
    <location>
        <begin position="160"/>
        <end position="180"/>
    </location>
</feature>
<evidence type="ECO:0000256" key="2">
    <source>
        <dbReference type="ARBA" id="ARBA00007863"/>
    </source>
</evidence>
<keyword evidence="5 7" id="KW-1133">Transmembrane helix</keyword>